<dbReference type="OrthoDB" id="206452at2759"/>
<gene>
    <name evidence="3" type="ORF">MCOR_51926</name>
</gene>
<name>A0A6J8EGL8_MYTCO</name>
<dbReference type="SUPFAM" id="SSF143990">
    <property type="entry name" value="YbiA-like"/>
    <property type="match status" value="1"/>
</dbReference>
<dbReference type="CDD" id="cd15457">
    <property type="entry name" value="NADAR"/>
    <property type="match status" value="1"/>
</dbReference>
<dbReference type="Gene3D" id="1.10.357.40">
    <property type="entry name" value="YbiA-like"/>
    <property type="match status" value="1"/>
</dbReference>
<dbReference type="Proteomes" id="UP000507470">
    <property type="component" value="Unassembled WGS sequence"/>
</dbReference>
<evidence type="ECO:0000313" key="3">
    <source>
        <dbReference type="EMBL" id="CAC5419610.1"/>
    </source>
</evidence>
<dbReference type="InterPro" id="IPR012816">
    <property type="entry name" value="NADAR"/>
</dbReference>
<accession>A0A6J8EGL8</accession>
<feature type="compositionally biased region" description="Basic residues" evidence="1">
    <location>
        <begin position="33"/>
        <end position="42"/>
    </location>
</feature>
<reference evidence="3 4" key="1">
    <citation type="submission" date="2020-06" db="EMBL/GenBank/DDBJ databases">
        <authorList>
            <person name="Li R."/>
            <person name="Bekaert M."/>
        </authorList>
    </citation>
    <scope>NUCLEOTIDE SEQUENCE [LARGE SCALE GENOMIC DNA]</scope>
    <source>
        <strain evidence="4">wild</strain>
    </source>
</reference>
<feature type="region of interest" description="Disordered" evidence="1">
    <location>
        <begin position="1"/>
        <end position="67"/>
    </location>
</feature>
<evidence type="ECO:0000313" key="4">
    <source>
        <dbReference type="Proteomes" id="UP000507470"/>
    </source>
</evidence>
<evidence type="ECO:0000256" key="1">
    <source>
        <dbReference type="SAM" id="MobiDB-lite"/>
    </source>
</evidence>
<dbReference type="NCBIfam" id="TIGR02464">
    <property type="entry name" value="ribofla_fusion"/>
    <property type="match status" value="1"/>
</dbReference>
<proteinExistence type="predicted"/>
<dbReference type="AlphaFoldDB" id="A0A6J8EGL8"/>
<feature type="compositionally biased region" description="Basic and acidic residues" evidence="1">
    <location>
        <begin position="20"/>
        <end position="32"/>
    </location>
</feature>
<sequence>MGDIQSSDKQERKHTRSKHPGGDGRVKQDQKKTKPYKKQKVQKHSEGSGRRPHSGKRNMGNFLKPKYSDPVYTQKENKDFVLFWQKGSVFSQWHHSVFTVEELTFNCAEQFMMYHKTRLCDDEKLTERVMTSTDPEEQKDLGRQAAKLPSFNRPLWNSKCEEIVKQGNIAKFSQNPKLKAVLLNTGNKTLAEASPFDEKWGIGLAADNPDALNKEKWRGTNLLGTILMDVRGELYNDQIK</sequence>
<feature type="compositionally biased region" description="Basic and acidic residues" evidence="1">
    <location>
        <begin position="1"/>
        <end position="11"/>
    </location>
</feature>
<feature type="domain" description="NADAR" evidence="2">
    <location>
        <begin position="83"/>
        <end position="234"/>
    </location>
</feature>
<keyword evidence="4" id="KW-1185">Reference proteome</keyword>
<protein>
    <recommendedName>
        <fullName evidence="2">NADAR domain-containing protein</fullName>
    </recommendedName>
</protein>
<organism evidence="3 4">
    <name type="scientific">Mytilus coruscus</name>
    <name type="common">Sea mussel</name>
    <dbReference type="NCBI Taxonomy" id="42192"/>
    <lineage>
        <taxon>Eukaryota</taxon>
        <taxon>Metazoa</taxon>
        <taxon>Spiralia</taxon>
        <taxon>Lophotrochozoa</taxon>
        <taxon>Mollusca</taxon>
        <taxon>Bivalvia</taxon>
        <taxon>Autobranchia</taxon>
        <taxon>Pteriomorphia</taxon>
        <taxon>Mytilida</taxon>
        <taxon>Mytiloidea</taxon>
        <taxon>Mytilidae</taxon>
        <taxon>Mytilinae</taxon>
        <taxon>Mytilus</taxon>
    </lineage>
</organism>
<dbReference type="InterPro" id="IPR037238">
    <property type="entry name" value="YbiA-like_sf"/>
</dbReference>
<evidence type="ECO:0000259" key="2">
    <source>
        <dbReference type="Pfam" id="PF08719"/>
    </source>
</evidence>
<dbReference type="EMBL" id="CACVKT020009046">
    <property type="protein sequence ID" value="CAC5419610.1"/>
    <property type="molecule type" value="Genomic_DNA"/>
</dbReference>
<dbReference type="Pfam" id="PF08719">
    <property type="entry name" value="NADAR"/>
    <property type="match status" value="1"/>
</dbReference>